<sequence length="159" mass="18228">MFLYRIQIFIGHAHGSIARGGIFNFNGRGMITICVNVVDRRNKKHHFSGTLNTTSTVATWNVRTLYQTGNFENKKSDVITFEKGKFIYSQDDSYKREVGILLNNKMSKHLEDFWAVSDRVLLVKIHAKPFNLAVIQVYAPKSESSEKDLDAFYSDLDDD</sequence>
<dbReference type="AlphaFoldDB" id="T1EWB9"/>
<evidence type="ECO:0000313" key="2">
    <source>
        <dbReference type="EnsemblMetazoa" id="HelroP165137"/>
    </source>
</evidence>
<dbReference type="HOGENOM" id="CLU_1662709_0_0_1"/>
<gene>
    <name evidence="2" type="primary">20200869</name>
    <name evidence="1" type="ORF">HELRODRAFT_165137</name>
</gene>
<dbReference type="OMA" id="GMITICV"/>
<dbReference type="STRING" id="6412.T1EWB9"/>
<dbReference type="Proteomes" id="UP000015101">
    <property type="component" value="Unassembled WGS sequence"/>
</dbReference>
<dbReference type="Gene3D" id="3.60.10.10">
    <property type="entry name" value="Endonuclease/exonuclease/phosphatase"/>
    <property type="match status" value="1"/>
</dbReference>
<dbReference type="InterPro" id="IPR036691">
    <property type="entry name" value="Endo/exonu/phosph_ase_sf"/>
</dbReference>
<organism evidence="2 3">
    <name type="scientific">Helobdella robusta</name>
    <name type="common">Californian leech</name>
    <dbReference type="NCBI Taxonomy" id="6412"/>
    <lineage>
        <taxon>Eukaryota</taxon>
        <taxon>Metazoa</taxon>
        <taxon>Spiralia</taxon>
        <taxon>Lophotrochozoa</taxon>
        <taxon>Annelida</taxon>
        <taxon>Clitellata</taxon>
        <taxon>Hirudinea</taxon>
        <taxon>Rhynchobdellida</taxon>
        <taxon>Glossiphoniidae</taxon>
        <taxon>Helobdella</taxon>
    </lineage>
</organism>
<dbReference type="EMBL" id="AMQM01001959">
    <property type="status" value="NOT_ANNOTATED_CDS"/>
    <property type="molecule type" value="Genomic_DNA"/>
</dbReference>
<dbReference type="InParanoid" id="T1EWB9"/>
<reference evidence="3" key="1">
    <citation type="submission" date="2012-12" db="EMBL/GenBank/DDBJ databases">
        <authorList>
            <person name="Hellsten U."/>
            <person name="Grimwood J."/>
            <person name="Chapman J.A."/>
            <person name="Shapiro H."/>
            <person name="Aerts A."/>
            <person name="Otillar R.P."/>
            <person name="Terry A.Y."/>
            <person name="Boore J.L."/>
            <person name="Simakov O."/>
            <person name="Marletaz F."/>
            <person name="Cho S.-J."/>
            <person name="Edsinger-Gonzales E."/>
            <person name="Havlak P."/>
            <person name="Kuo D.-H."/>
            <person name="Larsson T."/>
            <person name="Lv J."/>
            <person name="Arendt D."/>
            <person name="Savage R."/>
            <person name="Osoegawa K."/>
            <person name="de Jong P."/>
            <person name="Lindberg D.R."/>
            <person name="Seaver E.C."/>
            <person name="Weisblat D.A."/>
            <person name="Putnam N.H."/>
            <person name="Grigoriev I.V."/>
            <person name="Rokhsar D.S."/>
        </authorList>
    </citation>
    <scope>NUCLEOTIDE SEQUENCE</scope>
</reference>
<keyword evidence="3" id="KW-1185">Reference proteome</keyword>
<reference evidence="1 3" key="2">
    <citation type="journal article" date="2013" name="Nature">
        <title>Insights into bilaterian evolution from three spiralian genomes.</title>
        <authorList>
            <person name="Simakov O."/>
            <person name="Marletaz F."/>
            <person name="Cho S.J."/>
            <person name="Edsinger-Gonzales E."/>
            <person name="Havlak P."/>
            <person name="Hellsten U."/>
            <person name="Kuo D.H."/>
            <person name="Larsson T."/>
            <person name="Lv J."/>
            <person name="Arendt D."/>
            <person name="Savage R."/>
            <person name="Osoegawa K."/>
            <person name="de Jong P."/>
            <person name="Grimwood J."/>
            <person name="Chapman J.A."/>
            <person name="Shapiro H."/>
            <person name="Aerts A."/>
            <person name="Otillar R.P."/>
            <person name="Terry A.Y."/>
            <person name="Boore J.L."/>
            <person name="Grigoriev I.V."/>
            <person name="Lindberg D.R."/>
            <person name="Seaver E.C."/>
            <person name="Weisblat D.A."/>
            <person name="Putnam N.H."/>
            <person name="Rokhsar D.S."/>
        </authorList>
    </citation>
    <scope>NUCLEOTIDE SEQUENCE</scope>
</reference>
<dbReference type="CTD" id="20200869"/>
<proteinExistence type="predicted"/>
<evidence type="ECO:0000313" key="1">
    <source>
        <dbReference type="EMBL" id="ESN92988.1"/>
    </source>
</evidence>
<reference evidence="2" key="3">
    <citation type="submission" date="2015-06" db="UniProtKB">
        <authorList>
            <consortium name="EnsemblMetazoa"/>
        </authorList>
    </citation>
    <scope>IDENTIFICATION</scope>
</reference>
<dbReference type="RefSeq" id="XP_009029260.1">
    <property type="nucleotide sequence ID" value="XM_009031012.1"/>
</dbReference>
<evidence type="ECO:0000313" key="3">
    <source>
        <dbReference type="Proteomes" id="UP000015101"/>
    </source>
</evidence>
<dbReference type="EnsemblMetazoa" id="HelroT165137">
    <property type="protein sequence ID" value="HelroP165137"/>
    <property type="gene ID" value="HelroG165137"/>
</dbReference>
<accession>T1EWB9</accession>
<dbReference type="GeneID" id="20200869"/>
<name>T1EWB9_HELRO</name>
<dbReference type="EMBL" id="KB097639">
    <property type="protein sequence ID" value="ESN92988.1"/>
    <property type="molecule type" value="Genomic_DNA"/>
</dbReference>
<protein>
    <submittedName>
        <fullName evidence="1 2">Uncharacterized protein</fullName>
    </submittedName>
</protein>
<dbReference type="OrthoDB" id="6146255at2759"/>
<dbReference type="KEGG" id="hro:HELRODRAFT_165137"/>